<evidence type="ECO:0000259" key="10">
    <source>
        <dbReference type="PROSITE" id="PS01124"/>
    </source>
</evidence>
<reference evidence="11 12" key="1">
    <citation type="submission" date="2023-01" db="EMBL/GenBank/DDBJ databases">
        <title>Novel species of the genus Vogesella isolated from rivers.</title>
        <authorList>
            <person name="Lu H."/>
        </authorList>
    </citation>
    <scope>NUCLEOTIDE SEQUENCE [LARGE SCALE GENOMIC DNA]</scope>
    <source>
        <strain evidence="11 12">DC21W</strain>
    </source>
</reference>
<evidence type="ECO:0000256" key="5">
    <source>
        <dbReference type="ARBA" id="ARBA00023015"/>
    </source>
</evidence>
<dbReference type="SUPFAM" id="SSF46767">
    <property type="entry name" value="Methylated DNA-protein cysteine methyltransferase, C-terminal domain"/>
    <property type="match status" value="1"/>
</dbReference>
<dbReference type="PROSITE" id="PS00374">
    <property type="entry name" value="MGMT"/>
    <property type="match status" value="1"/>
</dbReference>
<comment type="catalytic activity">
    <reaction evidence="8">
        <text>a 6-O-methyl-2'-deoxyguanosine in DNA + L-cysteinyl-[protein] = S-methyl-L-cysteinyl-[protein] + a 2'-deoxyguanosine in DNA</text>
        <dbReference type="Rhea" id="RHEA:24000"/>
        <dbReference type="Rhea" id="RHEA-COMP:10131"/>
        <dbReference type="Rhea" id="RHEA-COMP:10132"/>
        <dbReference type="Rhea" id="RHEA-COMP:11367"/>
        <dbReference type="Rhea" id="RHEA-COMP:11368"/>
        <dbReference type="ChEBI" id="CHEBI:29950"/>
        <dbReference type="ChEBI" id="CHEBI:82612"/>
        <dbReference type="ChEBI" id="CHEBI:85445"/>
        <dbReference type="ChEBI" id="CHEBI:85448"/>
        <dbReference type="EC" id="2.1.1.63"/>
    </reaction>
</comment>
<dbReference type="InterPro" id="IPR001497">
    <property type="entry name" value="MethylDNA_cys_MeTrfase_AS"/>
</dbReference>
<dbReference type="Gene3D" id="1.10.10.60">
    <property type="entry name" value="Homeodomain-like"/>
    <property type="match status" value="1"/>
</dbReference>
<dbReference type="InterPro" id="IPR009057">
    <property type="entry name" value="Homeodomain-like_sf"/>
</dbReference>
<dbReference type="GO" id="GO:0003908">
    <property type="term" value="F:methylated-DNA-[protein]-cysteine S-methyltransferase activity"/>
    <property type="evidence" value="ECO:0007669"/>
    <property type="project" value="UniProtKB-EC"/>
</dbReference>
<name>A0ABT5IT14_9NEIS</name>
<evidence type="ECO:0000256" key="4">
    <source>
        <dbReference type="ARBA" id="ARBA00022763"/>
    </source>
</evidence>
<proteinExistence type="predicted"/>
<evidence type="ECO:0000313" key="11">
    <source>
        <dbReference type="EMBL" id="MDC7715702.1"/>
    </source>
</evidence>
<dbReference type="Gene3D" id="3.30.160.70">
    <property type="entry name" value="Methylated DNA-protein cysteine methyltransferase domain"/>
    <property type="match status" value="1"/>
</dbReference>
<evidence type="ECO:0000256" key="1">
    <source>
        <dbReference type="ARBA" id="ARBA00001286"/>
    </source>
</evidence>
<evidence type="ECO:0000256" key="2">
    <source>
        <dbReference type="ARBA" id="ARBA00022603"/>
    </source>
</evidence>
<evidence type="ECO:0000256" key="7">
    <source>
        <dbReference type="ARBA" id="ARBA00023204"/>
    </source>
</evidence>
<comment type="catalytic activity">
    <reaction evidence="1">
        <text>a 4-O-methyl-thymidine in DNA + L-cysteinyl-[protein] = a thymidine in DNA + S-methyl-L-cysteinyl-[protein]</text>
        <dbReference type="Rhea" id="RHEA:53428"/>
        <dbReference type="Rhea" id="RHEA-COMP:10131"/>
        <dbReference type="Rhea" id="RHEA-COMP:10132"/>
        <dbReference type="Rhea" id="RHEA-COMP:13555"/>
        <dbReference type="Rhea" id="RHEA-COMP:13556"/>
        <dbReference type="ChEBI" id="CHEBI:29950"/>
        <dbReference type="ChEBI" id="CHEBI:82612"/>
        <dbReference type="ChEBI" id="CHEBI:137386"/>
        <dbReference type="ChEBI" id="CHEBI:137387"/>
        <dbReference type="EC" id="2.1.1.63"/>
    </reaction>
</comment>
<dbReference type="Gene3D" id="1.10.10.10">
    <property type="entry name" value="Winged helix-like DNA-binding domain superfamily/Winged helix DNA-binding domain"/>
    <property type="match status" value="1"/>
</dbReference>
<comment type="caution">
    <text evidence="11">The sequence shown here is derived from an EMBL/GenBank/DDBJ whole genome shotgun (WGS) entry which is preliminary data.</text>
</comment>
<dbReference type="NCBIfam" id="TIGR00589">
    <property type="entry name" value="ogt"/>
    <property type="match status" value="1"/>
</dbReference>
<dbReference type="EMBL" id="JAQQLF010000001">
    <property type="protein sequence ID" value="MDC7715702.1"/>
    <property type="molecule type" value="Genomic_DNA"/>
</dbReference>
<evidence type="ECO:0000256" key="8">
    <source>
        <dbReference type="ARBA" id="ARBA00049348"/>
    </source>
</evidence>
<dbReference type="InterPro" id="IPR036217">
    <property type="entry name" value="MethylDNA_cys_MeTrfase_DNAb"/>
</dbReference>
<keyword evidence="12" id="KW-1185">Reference proteome</keyword>
<accession>A0ABT5IT14</accession>
<dbReference type="EC" id="2.1.1.63" evidence="11"/>
<keyword evidence="3 11" id="KW-0808">Transferase</keyword>
<dbReference type="InterPro" id="IPR018060">
    <property type="entry name" value="HTH_AraC"/>
</dbReference>
<keyword evidence="6" id="KW-0804">Transcription</keyword>
<dbReference type="Proteomes" id="UP001219956">
    <property type="component" value="Unassembled WGS sequence"/>
</dbReference>
<protein>
    <submittedName>
        <fullName evidence="11">Methylated-DNA--[protein]-cysteine S-methyltransferase</fullName>
        <ecNumber evidence="11">2.1.1.63</ecNumber>
    </submittedName>
</protein>
<feature type="region of interest" description="Disordered" evidence="9">
    <location>
        <begin position="282"/>
        <end position="301"/>
    </location>
</feature>
<dbReference type="Pfam" id="PF01035">
    <property type="entry name" value="DNA_binding_1"/>
    <property type="match status" value="1"/>
</dbReference>
<dbReference type="SUPFAM" id="SSF53155">
    <property type="entry name" value="Methylated DNA-protein cysteine methyltransferase domain"/>
    <property type="match status" value="1"/>
</dbReference>
<dbReference type="SUPFAM" id="SSF46689">
    <property type="entry name" value="Homeodomain-like"/>
    <property type="match status" value="1"/>
</dbReference>
<keyword evidence="4" id="KW-0227">DNA damage</keyword>
<dbReference type="InterPro" id="IPR036631">
    <property type="entry name" value="MGMT_N_sf"/>
</dbReference>
<sequence>MHSAPRDEERITQAIRYLIQHAHNQPTLAQLASTLHLSEYHLQRLFTQWAGISPKRFLQQITLEAAKAGLQQGTALLPLAHELGLSGSSRLHDLFVTLEAMTPGEWRAGGASLPLHWSIEPSRFGPLLAASTPRGLCMLHFLPQPDAEQARLLLQLRWPQARLQHQPGSHQALLARLFQPLGPHDGQPLRLHVHGSNFQIQVWRALLTIPYGSLCSYGQLAQALGKPGAARAVGSAVGANPIAWLIPCHRVIRASGALGGYRWGENCKLSLLGWEAARQAEAADEDSTTPARHGIGTDAMA</sequence>
<evidence type="ECO:0000256" key="9">
    <source>
        <dbReference type="SAM" id="MobiDB-lite"/>
    </source>
</evidence>
<dbReference type="CDD" id="cd06445">
    <property type="entry name" value="ATase"/>
    <property type="match status" value="1"/>
</dbReference>
<dbReference type="PANTHER" id="PTHR10815">
    <property type="entry name" value="METHYLATED-DNA--PROTEIN-CYSTEINE METHYLTRANSFERASE"/>
    <property type="match status" value="1"/>
</dbReference>
<evidence type="ECO:0000256" key="3">
    <source>
        <dbReference type="ARBA" id="ARBA00022679"/>
    </source>
</evidence>
<feature type="domain" description="HTH araC/xylS-type" evidence="10">
    <location>
        <begin position="12"/>
        <end position="109"/>
    </location>
</feature>
<evidence type="ECO:0000256" key="6">
    <source>
        <dbReference type="ARBA" id="ARBA00023163"/>
    </source>
</evidence>
<keyword evidence="7" id="KW-0234">DNA repair</keyword>
<keyword evidence="2 11" id="KW-0489">Methyltransferase</keyword>
<dbReference type="SMART" id="SM00342">
    <property type="entry name" value="HTH_ARAC"/>
    <property type="match status" value="1"/>
</dbReference>
<dbReference type="PROSITE" id="PS01124">
    <property type="entry name" value="HTH_ARAC_FAMILY_2"/>
    <property type="match status" value="1"/>
</dbReference>
<dbReference type="GO" id="GO:0032259">
    <property type="term" value="P:methylation"/>
    <property type="evidence" value="ECO:0007669"/>
    <property type="project" value="UniProtKB-KW"/>
</dbReference>
<gene>
    <name evidence="11" type="ORF">PQU95_00520</name>
</gene>
<dbReference type="Pfam" id="PF12833">
    <property type="entry name" value="HTH_18"/>
    <property type="match status" value="1"/>
</dbReference>
<organism evidence="11 12">
    <name type="scientific">Vogesella aquatica</name>
    <dbReference type="NCBI Taxonomy" id="2984206"/>
    <lineage>
        <taxon>Bacteria</taxon>
        <taxon>Pseudomonadati</taxon>
        <taxon>Pseudomonadota</taxon>
        <taxon>Betaproteobacteria</taxon>
        <taxon>Neisseriales</taxon>
        <taxon>Chromobacteriaceae</taxon>
        <taxon>Vogesella</taxon>
    </lineage>
</organism>
<dbReference type="RefSeq" id="WP_272750199.1">
    <property type="nucleotide sequence ID" value="NZ_JAQQLF010000001.1"/>
</dbReference>
<keyword evidence="5" id="KW-0805">Transcription regulation</keyword>
<dbReference type="InterPro" id="IPR014048">
    <property type="entry name" value="MethylDNA_cys_MeTrfase_DNA-bd"/>
</dbReference>
<dbReference type="PANTHER" id="PTHR10815:SF13">
    <property type="entry name" value="METHYLATED-DNA--PROTEIN-CYSTEINE METHYLTRANSFERASE"/>
    <property type="match status" value="1"/>
</dbReference>
<dbReference type="InterPro" id="IPR036388">
    <property type="entry name" value="WH-like_DNA-bd_sf"/>
</dbReference>
<evidence type="ECO:0000313" key="12">
    <source>
        <dbReference type="Proteomes" id="UP001219956"/>
    </source>
</evidence>